<feature type="region of interest" description="Disordered" evidence="1">
    <location>
        <begin position="1"/>
        <end position="25"/>
    </location>
</feature>
<name>A0A4P6UKG4_9BURK</name>
<accession>A0A4P6UKG4</accession>
<feature type="transmembrane region" description="Helical" evidence="2">
    <location>
        <begin position="117"/>
        <end position="136"/>
    </location>
</feature>
<protein>
    <submittedName>
        <fullName evidence="3">DUF2878 domain-containing protein</fullName>
    </submittedName>
</protein>
<evidence type="ECO:0000256" key="1">
    <source>
        <dbReference type="SAM" id="MobiDB-lite"/>
    </source>
</evidence>
<organism evidence="3 4">
    <name type="scientific">Hylemonella gracilis</name>
    <dbReference type="NCBI Taxonomy" id="80880"/>
    <lineage>
        <taxon>Bacteria</taxon>
        <taxon>Pseudomonadati</taxon>
        <taxon>Pseudomonadota</taxon>
        <taxon>Betaproteobacteria</taxon>
        <taxon>Burkholderiales</taxon>
        <taxon>Comamonadaceae</taxon>
        <taxon>Hylemonella</taxon>
    </lineage>
</organism>
<dbReference type="KEGG" id="hgr:DW355_10105"/>
<evidence type="ECO:0000313" key="3">
    <source>
        <dbReference type="EMBL" id="QBK05076.1"/>
    </source>
</evidence>
<feature type="transmembrane region" description="Helical" evidence="2">
    <location>
        <begin position="82"/>
        <end position="105"/>
    </location>
</feature>
<reference evidence="3 4" key="1">
    <citation type="submission" date="2018-07" db="EMBL/GenBank/DDBJ databases">
        <title>Exploring interactions and the metabolic potential of the ultra-small soil bacteria Hylemonella gracilis.</title>
        <authorList>
            <person name="Tyc O."/>
            <person name="Kulkarni P."/>
            <person name="Gawehns F."/>
            <person name="Hundscheid M."/>
            <person name="Zweers H."/>
            <person name="Garbeva P."/>
        </authorList>
    </citation>
    <scope>NUCLEOTIDE SEQUENCE [LARGE SCALE GENOMIC DNA]</scope>
    <source>
        <strain evidence="3 4">NS1</strain>
    </source>
</reference>
<feature type="transmembrane region" description="Helical" evidence="2">
    <location>
        <begin position="174"/>
        <end position="194"/>
    </location>
</feature>
<dbReference type="Proteomes" id="UP000292939">
    <property type="component" value="Chromosome"/>
</dbReference>
<dbReference type="EMBL" id="CP031395">
    <property type="protein sequence ID" value="QBK05076.1"/>
    <property type="molecule type" value="Genomic_DNA"/>
</dbReference>
<feature type="transmembrane region" description="Helical" evidence="2">
    <location>
        <begin position="143"/>
        <end position="162"/>
    </location>
</feature>
<dbReference type="InterPro" id="IPR021306">
    <property type="entry name" value="DUF2878"/>
</dbReference>
<dbReference type="Pfam" id="PF11086">
    <property type="entry name" value="DUF2878"/>
    <property type="match status" value="1"/>
</dbReference>
<sequence length="214" mass="22792">MPEAANAAPPPRHNDPHSRHRYPHVPDPEAPVRKLINFLIYQTGWLVCVLGAARGWPWAGTAFALLALAWHLSRADDARPEFGLVLIAALVGALWDSALAASGLVRFANGVLIEGTAAHWMVALWVLFATTLNVSLAWLKQHLLGAAILGAVGGPLAYLAGARLGALSLPDSNLALPLLAIGWALITPLLCLIARRLDGFRAITPPTTLETSHV</sequence>
<feature type="transmembrane region" description="Helical" evidence="2">
    <location>
        <begin position="44"/>
        <end position="70"/>
    </location>
</feature>
<keyword evidence="2" id="KW-0472">Membrane</keyword>
<keyword evidence="2" id="KW-1133">Transmembrane helix</keyword>
<gene>
    <name evidence="3" type="ORF">DW355_10105</name>
</gene>
<dbReference type="OrthoDB" id="288800at2"/>
<keyword evidence="2" id="KW-0812">Transmembrane</keyword>
<evidence type="ECO:0000313" key="4">
    <source>
        <dbReference type="Proteomes" id="UP000292939"/>
    </source>
</evidence>
<evidence type="ECO:0000256" key="2">
    <source>
        <dbReference type="SAM" id="Phobius"/>
    </source>
</evidence>
<proteinExistence type="predicted"/>
<dbReference type="AlphaFoldDB" id="A0A4P6UKG4"/>